<comment type="subcellular location">
    <subcellularLocation>
        <location evidence="1">Secreted</location>
    </subcellularLocation>
</comment>
<evidence type="ECO:0000256" key="4">
    <source>
        <dbReference type="SAM" id="MobiDB-lite"/>
    </source>
</evidence>
<proteinExistence type="predicted"/>
<feature type="compositionally biased region" description="Basic and acidic residues" evidence="4">
    <location>
        <begin position="564"/>
        <end position="583"/>
    </location>
</feature>
<keyword evidence="3" id="KW-0106">Calcium</keyword>
<gene>
    <name evidence="6" type="ORF">ACFQBM_16720</name>
</gene>
<keyword evidence="2" id="KW-0964">Secreted</keyword>
<evidence type="ECO:0000256" key="2">
    <source>
        <dbReference type="ARBA" id="ARBA00022525"/>
    </source>
</evidence>
<dbReference type="Gene3D" id="2.60.40.10">
    <property type="entry name" value="Immunoglobulins"/>
    <property type="match status" value="4"/>
</dbReference>
<dbReference type="PROSITE" id="PS00330">
    <property type="entry name" value="HEMOLYSIN_CALCIUM"/>
    <property type="match status" value="4"/>
</dbReference>
<dbReference type="InterPro" id="IPR011049">
    <property type="entry name" value="Serralysin-like_metalloprot_C"/>
</dbReference>
<evidence type="ECO:0000313" key="6">
    <source>
        <dbReference type="EMBL" id="MFC6634934.1"/>
    </source>
</evidence>
<feature type="chain" id="PRO_5045967999" evidence="5">
    <location>
        <begin position="23"/>
        <end position="2544"/>
    </location>
</feature>
<sequence length="2544" mass="265265">MLQRWGILAAFWICALCAPAAADQEEALCAEVRIEILQELTLERQGFEAIMRITNSLDTYSIEEIAISVNFTDADGNAVTATSDTSASDAAFFIRVDDTQNVNSLVTGDDGAVSDGVINAGKVGEFRWLIVPTANAAGQTDNGELFFVGATLSYAYGGKEELVQVAPDSIVVKPQPLMTLDYFLTQEVVGDDAFTTEIEPPEPYTLGVRIDNSGYGAANNLKIESAQPRIVDNEQGLAIDFTITKSFVENQAAEPSLLINFGEIAPQSMKAGRWVMESTLSGKFTEFSASFTHADELGGELTSLLEATNAHLLVEDVLVDLPGRDGVLDFLAYGADESFYLYESENTGVDLALCKSCAQVAALSYSLGGESGGTRSLSGGTQEGFGYIQVADPYAGAKVLHKVVRGDGKTLNANNFWLSKKRADNKVDFDYFINVFDYDSSADYTLYFVDSAELPQPPVIQAILDRNSHEGGQIGFLVQSSDPNGTVPQLSSSSLPSGATFTDGGDGTGVFRWQPAIGQAGSYAVTFTATDGALSSQRSVNLNVNPADDTDGDGLSDAWEMEHFGNLDRDGSGDYDEDGRSDAQEEEVDSDPTVPEVAPGAPQIASPVFDAEILDGAAELLPTVEVTNGEHGPELTVSYQFEIYADQAMVTRVAEASVAEGSGSTRWAVAAGDLLPGQAFADNKLYYWRARAITVVEENSGEVPVASNWESSRFFINSANDAPSAPAINAPQVNALVANTRPQLIVAHAFDADRDTLSYGFDLFHESDLDTPIASVNGLLPGGNFQTQWQVPNPLAEDNAYVWKAWVQDEHGARTESEIGSFLVSTLNNAPTDPSIVSPSGGLFSWLPNNGVELRVGNASDPEQQPLTYTFELDTVASFDSGAAISSGPVTEGQGETAWIAEGLQEDVTYYWRAKASDGEVQSNWVSASFQVDTDNAAPPVPSLQNPGDGAVVENLRPLFEVNPVADPDGDAVQYRFEVYSDAALTLLVASQLQAGTQWTPGFDFNDNSHYYWRARAEDAKGTPGDWSPVNQFAINENGVNDPPQIALVLPDSAVTVSEPTLLIQWQDSDPDSNASVSLYYLYEGSGRTLIAGDIAEDEDGESDQYLWDVSGLLPGNYSLEAEISDGETTVTASGCCTVTVPSQTKRITATPLTALETDEAGTAIAALEVSLDQPLQSGTTLTLNLSLSDGSEAEILGDNYLQFSADNWDIPQAIQLRGLDDCAVDGDSPFSLVFQPAQSDDPAYSGYLLDSIGFVNRDSESAGQTLFICDYALVQQLPVSGTDDVESHYRAQLDNQGAGLVDASASLTLLPSPDLNHSAAIVGGNSLTFSDISAGGSAQSNEVVVIRHPAAQPLDFAKFSWDIEPGESQTNVEGNNSNNTLQGTAGADTIDGKAGNDTIYAGDGDDTIIGGPGADKLYGEGGNDSFIVEGNDGYADRFEGGDGFDQVLGGSGDDAIRISVFSGNATVERIDGAGGYNAIYGTGANNTLDFSNTELLNIAFIDGLAGNDAIYGSSASDRIIGGSGSDKLYGNAGDDIFHIEGNDIGADRVEGGTGFDQVIGGDGDDWFRFSVFSGNARVEAIDGGAGTNLVVGTSANNTLDFRGISLLNIARLDAGAGNDTLYGSSAADVIVGGIGSDKLYGEGGDDRFLLTAGDTGFDRYDGGDGEDWIVGTPSDDEFRFSVFSGSATVEVIDGDGGNNRILGSSANNTLDFSNTQLVSIDLIDAGAGNDTVFGTAAADVIEGGLGSDKLYGNGGADTFGLTAGDTGFDHYRGGDGSDRILGTDGDDEIRLSVFSGDARVEIIDGGAGNNRVLGSSANNTFDFGETQLLNIAEIDTGAGNDSVYGSQQADRILGGSGSDYLYGNGGDDTFVLAAGDTGADRFDGGDGFDTLLGSDADDNILLSVFSGAATVERIDGGAGANTLSGTSANNTLDFRNTELVNIALIDGAAGNDTIYGTQGADVIEGGMGSDTVYGEAGDDIFRLTAGDTGSDSYRGGEGRDTLQGTAGDDLFRFSVFAGEASVEVIDGQGGNDKIVGTNANNTLDFSATELVGIASIDGGSGNDTIYGSPLADTIIGGPGSDYLVGGDGDDSFLFTAGDSGADKYSGGSGSDRLLGSVEDDDMIFSVFSGASTVELIDGREGQNRLLGTSANNTLDFSGTQLVNIASILGAAGNDTIYGSDAGDVIEGGDGSDKVYGGAGDDLFVHTPGDSGYDRYQGDGGSDTLAGSDGDDEFRLSVFSGDATVEVIDGKAGNNRIVGSTANNTLDFRNTMLVDIAMIDGGAGNDTLYGSQAGDVIEGGIGSDNLYGEGGDDLFLLTAGDTGYDRYSGGAGADELRGTAGNDLIRLASYSGANTVELINGNGGVDSIQGTTGNNTLDFSTTVLTAIAEIRGEKGNDTIQGSMGADTIRGGEGNDTLQGNGGADIYLFARGDGVDTVTDSGSSADDRLLFEGAVAPEDIWLVKNGSHLDIYLLAGPEKVQIRNWQSAESAIEVIATESGAELPLANIDDLAELMTSIGTPQGGVISLTGEQQAQVNEARVSAWQ</sequence>
<dbReference type="Proteomes" id="UP001596425">
    <property type="component" value="Unassembled WGS sequence"/>
</dbReference>
<accession>A0ABW1YQ94</accession>
<dbReference type="PANTHER" id="PTHR38340">
    <property type="entry name" value="S-LAYER PROTEIN"/>
    <property type="match status" value="1"/>
</dbReference>
<feature type="region of interest" description="Disordered" evidence="4">
    <location>
        <begin position="564"/>
        <end position="602"/>
    </location>
</feature>
<dbReference type="InterPro" id="IPR013783">
    <property type="entry name" value="Ig-like_fold"/>
</dbReference>
<dbReference type="InterPro" id="IPR015919">
    <property type="entry name" value="Cadherin-like_sf"/>
</dbReference>
<dbReference type="InterPro" id="IPR050557">
    <property type="entry name" value="RTX_toxin/Mannuronan_C5-epim"/>
</dbReference>
<dbReference type="Pfam" id="PF00353">
    <property type="entry name" value="HemolysinCabind"/>
    <property type="match status" value="25"/>
</dbReference>
<organism evidence="6 7">
    <name type="scientific">Microbulbifer taiwanensis</name>
    <dbReference type="NCBI Taxonomy" id="986746"/>
    <lineage>
        <taxon>Bacteria</taxon>
        <taxon>Pseudomonadati</taxon>
        <taxon>Pseudomonadota</taxon>
        <taxon>Gammaproteobacteria</taxon>
        <taxon>Cellvibrionales</taxon>
        <taxon>Microbulbiferaceae</taxon>
        <taxon>Microbulbifer</taxon>
    </lineage>
</organism>
<dbReference type="Gene3D" id="2.150.10.10">
    <property type="entry name" value="Serralysin-like metalloprotease, C-terminal"/>
    <property type="match status" value="9"/>
</dbReference>
<feature type="compositionally biased region" description="Polar residues" evidence="4">
    <location>
        <begin position="1369"/>
        <end position="1384"/>
    </location>
</feature>
<protein>
    <submittedName>
        <fullName evidence="6">Ig domain-containing protein</fullName>
    </submittedName>
</protein>
<dbReference type="SUPFAM" id="SSF49313">
    <property type="entry name" value="Cadherin-like"/>
    <property type="match status" value="1"/>
</dbReference>
<dbReference type="InterPro" id="IPR018511">
    <property type="entry name" value="Hemolysin-typ_Ca-bd_CS"/>
</dbReference>
<dbReference type="PANTHER" id="PTHR38340:SF1">
    <property type="entry name" value="S-LAYER PROTEIN"/>
    <property type="match status" value="1"/>
</dbReference>
<evidence type="ECO:0000313" key="7">
    <source>
        <dbReference type="Proteomes" id="UP001596425"/>
    </source>
</evidence>
<dbReference type="Pfam" id="PF05345">
    <property type="entry name" value="He_PIG"/>
    <property type="match status" value="1"/>
</dbReference>
<evidence type="ECO:0000256" key="5">
    <source>
        <dbReference type="SAM" id="SignalP"/>
    </source>
</evidence>
<evidence type="ECO:0000256" key="1">
    <source>
        <dbReference type="ARBA" id="ARBA00004613"/>
    </source>
</evidence>
<dbReference type="RefSeq" id="WP_193191072.1">
    <property type="nucleotide sequence ID" value="NZ_JACZFR010000016.1"/>
</dbReference>
<dbReference type="SUPFAM" id="SSF51120">
    <property type="entry name" value="beta-Roll"/>
    <property type="match status" value="10"/>
</dbReference>
<feature type="region of interest" description="Disordered" evidence="4">
    <location>
        <begin position="1369"/>
        <end position="1388"/>
    </location>
</feature>
<reference evidence="7" key="1">
    <citation type="journal article" date="2019" name="Int. J. Syst. Evol. Microbiol.">
        <title>The Global Catalogue of Microorganisms (GCM) 10K type strain sequencing project: providing services to taxonomists for standard genome sequencing and annotation.</title>
        <authorList>
            <consortium name="The Broad Institute Genomics Platform"/>
            <consortium name="The Broad Institute Genome Sequencing Center for Infectious Disease"/>
            <person name="Wu L."/>
            <person name="Ma J."/>
        </authorList>
    </citation>
    <scope>NUCLEOTIDE SEQUENCE [LARGE SCALE GENOMIC DNA]</scope>
    <source>
        <strain evidence="7">CGMCC 1.13718</strain>
    </source>
</reference>
<comment type="caution">
    <text evidence="6">The sequence shown here is derived from an EMBL/GenBank/DDBJ whole genome shotgun (WGS) entry which is preliminary data.</text>
</comment>
<name>A0ABW1YQ94_9GAMM</name>
<dbReference type="EMBL" id="JBHSVR010000001">
    <property type="protein sequence ID" value="MFC6634934.1"/>
    <property type="molecule type" value="Genomic_DNA"/>
</dbReference>
<dbReference type="PRINTS" id="PR00313">
    <property type="entry name" value="CABNDNGRPT"/>
</dbReference>
<keyword evidence="7" id="KW-1185">Reference proteome</keyword>
<feature type="signal peptide" evidence="5">
    <location>
        <begin position="1"/>
        <end position="22"/>
    </location>
</feature>
<evidence type="ECO:0000256" key="3">
    <source>
        <dbReference type="ARBA" id="ARBA00022837"/>
    </source>
</evidence>
<feature type="region of interest" description="Disordered" evidence="4">
    <location>
        <begin position="2210"/>
        <end position="2229"/>
    </location>
</feature>
<dbReference type="InterPro" id="IPR001343">
    <property type="entry name" value="Hemolysn_Ca-bd"/>
</dbReference>
<keyword evidence="5" id="KW-0732">Signal</keyword>